<evidence type="ECO:0000256" key="1">
    <source>
        <dbReference type="SAM" id="SignalP"/>
    </source>
</evidence>
<proteinExistence type="predicted"/>
<dbReference type="RefSeq" id="WP_091816461.1">
    <property type="nucleotide sequence ID" value="NZ_FNCQ01000006.1"/>
</dbReference>
<gene>
    <name evidence="3" type="ORF">SAMN04487901_10619</name>
</gene>
<evidence type="ECO:0000259" key="2">
    <source>
        <dbReference type="Pfam" id="PF16270"/>
    </source>
</evidence>
<name>A0A1G7VKZ0_9BACT</name>
<sequence>MKKIFLFAAVAALLMTSCGTNGSLSQVGSAVLTDVLTSGQTGATTTTNTGNTVNTVLQSVLGMTGTKVSKQSLIGTWKYSQPGCAFTSEKLLAQAGGEIVASNVKTKLQPTYQKVGINASNTQVTFNQDGTFSAKIAGKAWSGTYKYDENTCKITMSGLLLNVNCYAKLNTNGIGLLFEGKKLLTLIQTMSALSGNNNTTIKTIGDVASSYNGLRVGFDMTK</sequence>
<reference evidence="4" key="1">
    <citation type="submission" date="2016-10" db="EMBL/GenBank/DDBJ databases">
        <authorList>
            <person name="Varghese N."/>
            <person name="Submissions S."/>
        </authorList>
    </citation>
    <scope>NUCLEOTIDE SEQUENCE [LARGE SCALE GENOMIC DNA]</scope>
    <source>
        <strain evidence="4">BP1-148</strain>
    </source>
</reference>
<dbReference type="PROSITE" id="PS51257">
    <property type="entry name" value="PROKAR_LIPOPROTEIN"/>
    <property type="match status" value="1"/>
</dbReference>
<organism evidence="3 4">
    <name type="scientific">Prevotella communis</name>
    <dbReference type="NCBI Taxonomy" id="2913614"/>
    <lineage>
        <taxon>Bacteria</taxon>
        <taxon>Pseudomonadati</taxon>
        <taxon>Bacteroidota</taxon>
        <taxon>Bacteroidia</taxon>
        <taxon>Bacteroidales</taxon>
        <taxon>Prevotellaceae</taxon>
        <taxon>Prevotella</taxon>
    </lineage>
</organism>
<feature type="chain" id="PRO_5011660864" description="DUF4923 domain-containing protein" evidence="1">
    <location>
        <begin position="23"/>
        <end position="222"/>
    </location>
</feature>
<feature type="signal peptide" evidence="1">
    <location>
        <begin position="1"/>
        <end position="22"/>
    </location>
</feature>
<dbReference type="AlphaFoldDB" id="A0A1G7VKZ0"/>
<accession>A0A1G7VKZ0</accession>
<evidence type="ECO:0000313" key="4">
    <source>
        <dbReference type="Proteomes" id="UP000198779"/>
    </source>
</evidence>
<keyword evidence="1" id="KW-0732">Signal</keyword>
<feature type="domain" description="DUF4923" evidence="2">
    <location>
        <begin position="52"/>
        <end position="222"/>
    </location>
</feature>
<dbReference type="Proteomes" id="UP000198779">
    <property type="component" value="Unassembled WGS sequence"/>
</dbReference>
<protein>
    <recommendedName>
        <fullName evidence="2">DUF4923 domain-containing protein</fullName>
    </recommendedName>
</protein>
<dbReference type="EMBL" id="FNCQ01000006">
    <property type="protein sequence ID" value="SDG60241.1"/>
    <property type="molecule type" value="Genomic_DNA"/>
</dbReference>
<dbReference type="Pfam" id="PF16270">
    <property type="entry name" value="DUF4923"/>
    <property type="match status" value="1"/>
</dbReference>
<evidence type="ECO:0000313" key="3">
    <source>
        <dbReference type="EMBL" id="SDG60241.1"/>
    </source>
</evidence>
<keyword evidence="4" id="KW-1185">Reference proteome</keyword>
<dbReference type="InterPro" id="IPR032575">
    <property type="entry name" value="DUF4923"/>
</dbReference>
<dbReference type="STRING" id="645274.SAMN04487901_10619"/>